<dbReference type="InterPro" id="IPR015955">
    <property type="entry name" value="Lactate_DH/Glyco_Ohase_4_C"/>
</dbReference>
<reference evidence="1" key="1">
    <citation type="submission" date="2022-01" db="EMBL/GenBank/DDBJ databases">
        <authorList>
            <person name="Lagorce A."/>
        </authorList>
    </citation>
    <scope>NUCLEOTIDE SEQUENCE</scope>
    <source>
        <strain evidence="1">Th15_F1_D04</strain>
    </source>
</reference>
<dbReference type="SUPFAM" id="SSF51735">
    <property type="entry name" value="NAD(P)-binding Rossmann-fold domains"/>
    <property type="match status" value="1"/>
</dbReference>
<dbReference type="Gene3D" id="3.90.110.10">
    <property type="entry name" value="Lactate dehydrogenase/glycoside hydrolase, family 4, C-terminal"/>
    <property type="match status" value="1"/>
</dbReference>
<gene>
    <name evidence="1" type="ORF">THF1D04_50225</name>
</gene>
<keyword evidence="1" id="KW-0223">Dioxygenase</keyword>
<proteinExistence type="predicted"/>
<dbReference type="EMBL" id="CAKMTQ010000045">
    <property type="protein sequence ID" value="CAH1538188.1"/>
    <property type="molecule type" value="Genomic_DNA"/>
</dbReference>
<dbReference type="GO" id="GO:0051213">
    <property type="term" value="F:dioxygenase activity"/>
    <property type="evidence" value="ECO:0007669"/>
    <property type="project" value="UniProtKB-KW"/>
</dbReference>
<sequence length="398" mass="43499">MSNKRVLITGVGGVGVFASHLVGALPGVELYLGDIREDYITFKANSVKDNAFYSNDGETYPVVEPVKMNLMDVDATTKQLSEIRPDVIIHLASLLAAQKIRERLPVDIAKTIYDPNPVGTGLRPWAPGHAVLLTNLMRSVKASGIETHVINGSGCDFLHVSLSKYGLAPTCGLGDFALIEPSVTRILAKQYSVPPRDITMRMAGHHSIVMPLSFFGETSGVPYYIDVTVNGRNVSQDIDFEKDVFPNIPKETSWPTNAQASDQEQTAAHAVRIAKAILFDTQEMLNVPAPQGLPGCYPARVGAKGVEVVIPEGTTLEELVAINNAGNVAEGFQEIREDGTMVATERTVELVEKTFGIEWKYKEFTPDNAQEAFNEINSAFWSFIEKFEAQQAKEKISA</sequence>
<dbReference type="AlphaFoldDB" id="A0AAU9Q9W7"/>
<dbReference type="SUPFAM" id="SSF56327">
    <property type="entry name" value="LDH C-terminal domain-like"/>
    <property type="match status" value="1"/>
</dbReference>
<accession>A0AAU9Q9W7</accession>
<dbReference type="Gene3D" id="3.40.50.720">
    <property type="entry name" value="NAD(P)-binding Rossmann-like Domain"/>
    <property type="match status" value="1"/>
</dbReference>
<evidence type="ECO:0000313" key="1">
    <source>
        <dbReference type="EMBL" id="CAH1538188.1"/>
    </source>
</evidence>
<keyword evidence="1" id="KW-0560">Oxidoreductase</keyword>
<protein>
    <submittedName>
        <fullName evidence="1">Aromatic ring-opening dioxygenase LigA</fullName>
    </submittedName>
</protein>
<dbReference type="GO" id="GO:0016616">
    <property type="term" value="F:oxidoreductase activity, acting on the CH-OH group of donors, NAD or NADP as acceptor"/>
    <property type="evidence" value="ECO:0007669"/>
    <property type="project" value="InterPro"/>
</dbReference>
<dbReference type="InterPro" id="IPR036291">
    <property type="entry name" value="NAD(P)-bd_dom_sf"/>
</dbReference>
<organism evidence="1 2">
    <name type="scientific">Vibrio owensii</name>
    <dbReference type="NCBI Taxonomy" id="696485"/>
    <lineage>
        <taxon>Bacteria</taxon>
        <taxon>Pseudomonadati</taxon>
        <taxon>Pseudomonadota</taxon>
        <taxon>Gammaproteobacteria</taxon>
        <taxon>Vibrionales</taxon>
        <taxon>Vibrionaceae</taxon>
        <taxon>Vibrio</taxon>
    </lineage>
</organism>
<dbReference type="Proteomes" id="UP001295420">
    <property type="component" value="Unassembled WGS sequence"/>
</dbReference>
<name>A0AAU9Q9W7_9VIBR</name>
<evidence type="ECO:0000313" key="2">
    <source>
        <dbReference type="Proteomes" id="UP001295420"/>
    </source>
</evidence>
<dbReference type="RefSeq" id="WP_409931843.1">
    <property type="nucleotide sequence ID" value="NZ_CAKMTQ010000045.1"/>
</dbReference>
<comment type="caution">
    <text evidence="1">The sequence shown here is derived from an EMBL/GenBank/DDBJ whole genome shotgun (WGS) entry which is preliminary data.</text>
</comment>